<dbReference type="GeneID" id="111280080"/>
<gene>
    <name evidence="7 8" type="primary">LOC111280080</name>
</gene>
<protein>
    <submittedName>
        <fullName evidence="7 8">Uncharacterized protein LOC111280080</fullName>
    </submittedName>
</protein>
<dbReference type="KEGG" id="dzi:111280080"/>
<dbReference type="PANTHER" id="PTHR32410">
    <property type="entry name" value="CYSTEINE/HISTIDINE-RICH C1 DOMAIN FAMILY PROTEIN"/>
    <property type="match status" value="1"/>
</dbReference>
<reference evidence="7 8" key="1">
    <citation type="submission" date="2025-04" db="UniProtKB">
        <authorList>
            <consortium name="RefSeq"/>
        </authorList>
    </citation>
    <scope>IDENTIFICATION</scope>
    <source>
        <tissue evidence="7 8">Fruit stalk</tissue>
    </source>
</reference>
<dbReference type="Gene3D" id="3.30.40.10">
    <property type="entry name" value="Zinc/RING finger domain, C3HC4 (zinc finger)"/>
    <property type="match status" value="1"/>
</dbReference>
<dbReference type="SMART" id="SM00249">
    <property type="entry name" value="PHD"/>
    <property type="match status" value="4"/>
</dbReference>
<name>A0A6P5X449_DURZI</name>
<keyword evidence="2" id="KW-0677">Repeat</keyword>
<dbReference type="RefSeq" id="XP_022722969.1">
    <property type="nucleotide sequence ID" value="XM_022867234.1"/>
</dbReference>
<keyword evidence="1" id="KW-0479">Metal-binding</keyword>
<dbReference type="InterPro" id="IPR013083">
    <property type="entry name" value="Znf_RING/FYVE/PHD"/>
</dbReference>
<proteinExistence type="predicted"/>
<keyword evidence="3" id="KW-0863">Zinc-finger</keyword>
<dbReference type="AlphaFoldDB" id="A0A6P5X449"/>
<organism evidence="6 7">
    <name type="scientific">Durio zibethinus</name>
    <name type="common">Durian</name>
    <dbReference type="NCBI Taxonomy" id="66656"/>
    <lineage>
        <taxon>Eukaryota</taxon>
        <taxon>Viridiplantae</taxon>
        <taxon>Streptophyta</taxon>
        <taxon>Embryophyta</taxon>
        <taxon>Tracheophyta</taxon>
        <taxon>Spermatophyta</taxon>
        <taxon>Magnoliopsida</taxon>
        <taxon>eudicotyledons</taxon>
        <taxon>Gunneridae</taxon>
        <taxon>Pentapetalae</taxon>
        <taxon>rosids</taxon>
        <taxon>malvids</taxon>
        <taxon>Malvales</taxon>
        <taxon>Malvaceae</taxon>
        <taxon>Helicteroideae</taxon>
        <taxon>Durio</taxon>
    </lineage>
</organism>
<evidence type="ECO:0000313" key="6">
    <source>
        <dbReference type="Proteomes" id="UP000515121"/>
    </source>
</evidence>
<dbReference type="SUPFAM" id="SSF57889">
    <property type="entry name" value="Cysteine-rich domain"/>
    <property type="match status" value="8"/>
</dbReference>
<evidence type="ECO:0000256" key="2">
    <source>
        <dbReference type="ARBA" id="ARBA00022737"/>
    </source>
</evidence>
<accession>A0A6P5X449</accession>
<dbReference type="OrthoDB" id="979415at2759"/>
<dbReference type="InterPro" id="IPR046349">
    <property type="entry name" value="C1-like_sf"/>
</dbReference>
<dbReference type="RefSeq" id="XP_022722968.1">
    <property type="nucleotide sequence ID" value="XM_022867233.1"/>
</dbReference>
<keyword evidence="6" id="KW-1185">Reference proteome</keyword>
<dbReference type="GO" id="GO:0008270">
    <property type="term" value="F:zinc ion binding"/>
    <property type="evidence" value="ECO:0007669"/>
    <property type="project" value="UniProtKB-KW"/>
</dbReference>
<dbReference type="PANTHER" id="PTHR32410:SF169">
    <property type="entry name" value="C1 DOMAIN FAMILY PROTEIN, PUTATIVE-RELATED"/>
    <property type="match status" value="1"/>
</dbReference>
<dbReference type="InterPro" id="IPR001965">
    <property type="entry name" value="Znf_PHD"/>
</dbReference>
<dbReference type="InterPro" id="IPR002219">
    <property type="entry name" value="PKC_DAG/PE"/>
</dbReference>
<dbReference type="Pfam" id="PF03107">
    <property type="entry name" value="C1_2"/>
    <property type="match status" value="9"/>
</dbReference>
<evidence type="ECO:0000256" key="4">
    <source>
        <dbReference type="ARBA" id="ARBA00022833"/>
    </source>
</evidence>
<dbReference type="PROSITE" id="PS50081">
    <property type="entry name" value="ZF_DAG_PE_2"/>
    <property type="match status" value="1"/>
</dbReference>
<keyword evidence="4" id="KW-0862">Zinc</keyword>
<feature type="domain" description="Phorbol-ester/DAG-type" evidence="5">
    <location>
        <begin position="9"/>
        <end position="56"/>
    </location>
</feature>
<evidence type="ECO:0000259" key="5">
    <source>
        <dbReference type="PROSITE" id="PS50081"/>
    </source>
</evidence>
<dbReference type="InterPro" id="IPR053192">
    <property type="entry name" value="Vacuole_Formation_Reg"/>
</dbReference>
<dbReference type="SMART" id="SM00109">
    <property type="entry name" value="C1"/>
    <property type="match status" value="4"/>
</dbReference>
<evidence type="ECO:0000313" key="8">
    <source>
        <dbReference type="RefSeq" id="XP_022722969.1"/>
    </source>
</evidence>
<sequence length="739" mass="84618">MELQHFGHSHPLVVSNEIKEANCSMCGEAVSAPTFCCVECGFYLHIKCAEAPSEIHHPFHPNHPLVLLPKPPYELGASCDFCGEKCELFVYHCPCNLDFHIKCGLFTLNIAEKKLGQLEHVAIKDPLISIEDGQKQLETAECFGCWEPLLESAYFSLDSGFHLHKKCAELPHEINHPLHNKHPLILQFNGGRFSCKICLQEPSTKGFIYFCLPCEFALHIKCAELPPQINHPCHRRHPLILQFNSDNLPCKICQETQLQTFVYYCSSCKFSLHIECASPPLTIKGKNHQHPFTLSWKRHSFICDACGLKGDYAAYTCFACDLLIHKKCISLPPIIKVPRHHHPIFHNYFLPENEFKNWDCEFCDTEVDIEYGSYCCLDCNFIAHVKCATEREGWYVVIEAKDEDEKLHDDDGSINPITCVTEKNESGEIAKIKHFSHAHNLILSDDNIMENDKCCDGCTLLISNSFYYCSSQCDFFLHKTCSKLPTRKKQFWSHRCLQPLVIAVGYLFKCRFCRFECNGFSYKCNACNDHYCLRCAIVDYRIIHQAHEHPLFFNRNYEGWCSACGVTGSSPFRCKRCNFSLCTNCLGLPFTNGHKCDKHPLALTYHEGNGYSEYHYCDICEQERDPNLWFYHCATCETSAHPKCVLGRYGFIKPGSIYKENDLHPHPLTFVKKTHFYPACQKCCKPCEDLALECAESTCNYVVHWECVKPPYLNGPPRVSSKRPIALYKTQTDAMAPDS</sequence>
<evidence type="ECO:0000256" key="3">
    <source>
        <dbReference type="ARBA" id="ARBA00022771"/>
    </source>
</evidence>
<evidence type="ECO:0000313" key="7">
    <source>
        <dbReference type="RefSeq" id="XP_022722968.1"/>
    </source>
</evidence>
<dbReference type="InterPro" id="IPR004146">
    <property type="entry name" value="DC1"/>
</dbReference>
<evidence type="ECO:0000256" key="1">
    <source>
        <dbReference type="ARBA" id="ARBA00022723"/>
    </source>
</evidence>
<dbReference type="Proteomes" id="UP000515121">
    <property type="component" value="Unplaced"/>
</dbReference>